<feature type="signal peptide" evidence="1">
    <location>
        <begin position="1"/>
        <end position="36"/>
    </location>
</feature>
<protein>
    <submittedName>
        <fullName evidence="2">Putative secreted protein</fullName>
    </submittedName>
</protein>
<evidence type="ECO:0000313" key="2">
    <source>
        <dbReference type="EMBL" id="MBW46675.1"/>
    </source>
</evidence>
<feature type="chain" id="PRO_5014960510" evidence="1">
    <location>
        <begin position="37"/>
        <end position="85"/>
    </location>
</feature>
<accession>A0A2M4B0Y2</accession>
<sequence>MKPGVLQSLVLVGFSVTPARMAAISWSLWSFTGAFAGETGANAAAGGGGGGGDKCPFEGAIGVPGVGGGGGGGGVIVGKPYSSWM</sequence>
<reference evidence="2" key="1">
    <citation type="submission" date="2018-01" db="EMBL/GenBank/DDBJ databases">
        <title>An insight into the sialome of Amazonian anophelines.</title>
        <authorList>
            <person name="Ribeiro J.M."/>
            <person name="Scarpassa V."/>
            <person name="Calvo E."/>
        </authorList>
    </citation>
    <scope>NUCLEOTIDE SEQUENCE</scope>
    <source>
        <tissue evidence="2">Salivary glands</tissue>
    </source>
</reference>
<organism evidence="2">
    <name type="scientific">Anopheles triannulatus</name>
    <dbReference type="NCBI Taxonomy" id="58253"/>
    <lineage>
        <taxon>Eukaryota</taxon>
        <taxon>Metazoa</taxon>
        <taxon>Ecdysozoa</taxon>
        <taxon>Arthropoda</taxon>
        <taxon>Hexapoda</taxon>
        <taxon>Insecta</taxon>
        <taxon>Pterygota</taxon>
        <taxon>Neoptera</taxon>
        <taxon>Endopterygota</taxon>
        <taxon>Diptera</taxon>
        <taxon>Nematocera</taxon>
        <taxon>Culicoidea</taxon>
        <taxon>Culicidae</taxon>
        <taxon>Anophelinae</taxon>
        <taxon>Anopheles</taxon>
    </lineage>
</organism>
<keyword evidence="1" id="KW-0732">Signal</keyword>
<evidence type="ECO:0000256" key="1">
    <source>
        <dbReference type="SAM" id="SignalP"/>
    </source>
</evidence>
<dbReference type="EMBL" id="GGFK01013354">
    <property type="protein sequence ID" value="MBW46675.1"/>
    <property type="molecule type" value="Transcribed_RNA"/>
</dbReference>
<dbReference type="AlphaFoldDB" id="A0A2M4B0Y2"/>
<proteinExistence type="predicted"/>
<name>A0A2M4B0Y2_9DIPT</name>